<feature type="domain" description="Beta-lactamase-related" evidence="2">
    <location>
        <begin position="95"/>
        <end position="380"/>
    </location>
</feature>
<dbReference type="InterPro" id="IPR050789">
    <property type="entry name" value="Diverse_Enzym_Activities"/>
</dbReference>
<feature type="signal peptide" evidence="1">
    <location>
        <begin position="1"/>
        <end position="21"/>
    </location>
</feature>
<dbReference type="HOGENOM" id="CLU_030169_0_2_4"/>
<dbReference type="OrthoDB" id="8582986at2"/>
<dbReference type="InterPro" id="IPR001466">
    <property type="entry name" value="Beta-lactam-related"/>
</dbReference>
<dbReference type="PANTHER" id="PTHR43283">
    <property type="entry name" value="BETA-LACTAMASE-RELATED"/>
    <property type="match status" value="1"/>
</dbReference>
<name>D8J0G3_HERSS</name>
<dbReference type="Pfam" id="PF00144">
    <property type="entry name" value="Beta-lactamase"/>
    <property type="match status" value="1"/>
</dbReference>
<dbReference type="EMBL" id="CP002039">
    <property type="protein sequence ID" value="ADJ64519.1"/>
    <property type="molecule type" value="Genomic_DNA"/>
</dbReference>
<dbReference type="eggNOG" id="COG1680">
    <property type="taxonomic scope" value="Bacteria"/>
</dbReference>
<dbReference type="EC" id="3.5.1.46" evidence="3"/>
<feature type="chain" id="PRO_5003115699" evidence="1">
    <location>
        <begin position="22"/>
        <end position="415"/>
    </location>
</feature>
<dbReference type="AlphaFoldDB" id="D8J0G3"/>
<protein>
    <submittedName>
        <fullName evidence="3">Beta-lactamase class C protein</fullName>
        <ecNumber evidence="3">3.5.1.46</ecNumber>
    </submittedName>
</protein>
<dbReference type="GeneID" id="29391179"/>
<keyword evidence="1" id="KW-0732">Signal</keyword>
<dbReference type="InterPro" id="IPR012338">
    <property type="entry name" value="Beta-lactam/transpept-like"/>
</dbReference>
<proteinExistence type="predicted"/>
<evidence type="ECO:0000259" key="2">
    <source>
        <dbReference type="Pfam" id="PF00144"/>
    </source>
</evidence>
<organism evidence="3 4">
    <name type="scientific">Herbaspirillum seropedicae (strain SmR1)</name>
    <dbReference type="NCBI Taxonomy" id="757424"/>
    <lineage>
        <taxon>Bacteria</taxon>
        <taxon>Pseudomonadati</taxon>
        <taxon>Pseudomonadota</taxon>
        <taxon>Betaproteobacteria</taxon>
        <taxon>Burkholderiales</taxon>
        <taxon>Oxalobacteraceae</taxon>
        <taxon>Herbaspirillum</taxon>
    </lineage>
</organism>
<reference evidence="3 4" key="1">
    <citation type="submission" date="2010-04" db="EMBL/GenBank/DDBJ databases">
        <title>The genome of Herbaspirillum seropedicae SmR1, an endophytic, nitrogen-fixing, plant-growth promoting beta-Proteobacteria.</title>
        <authorList>
            <person name="Pedrosa F.O."/>
            <person name="Monteiro R.A."/>
            <person name="Wassem R."/>
            <person name="Cruz L.M."/>
            <person name="Ayub R.A."/>
            <person name="Colauto N.B."/>
            <person name="Fernandez M.A."/>
            <person name="Fungaro M.H.P."/>
            <person name="Grisard E.C."/>
            <person name="Hungria M."/>
            <person name="Madeira H.M.F."/>
            <person name="Nodari R.O."/>
            <person name="Osaku C.A."/>
            <person name="Petzl-Erler M.L."/>
            <person name="Terenzi H."/>
            <person name="Vieira L.G.E."/>
            <person name="Almeida M.I.M."/>
            <person name="Alves L.R."/>
            <person name="Arantes O.M.N."/>
            <person name="Balsanelli E."/>
            <person name="Barcellos F.G."/>
            <person name="Baura V.A."/>
            <person name="Binde D.R."/>
            <person name="Campo R.J."/>
            <person name="Chubatsu L.S."/>
            <person name="Chueire L.M.O."/>
            <person name="Ciferri R.R."/>
            <person name="Correa L.C."/>
            <person name="da Conceicao Silva J.L."/>
            <person name="Dabul A.N.G."/>
            <person name="Dambros B.P."/>
            <person name="Faoro H."/>
            <person name="Favetti A."/>
            <person name="Friedermann G."/>
            <person name="Furlaneto M.C."/>
            <person name="Gasques L.S."/>
            <person name="Gimenes C.C.T."/>
            <person name="Gioppo N.M.R."/>
            <person name="Glienke-Blanco C."/>
            <person name="Godoy L.P."/>
            <person name="Guerra M.P."/>
            <person name="Karp S."/>
            <person name="Kava-Cordeiro V."/>
            <person name="Margarido V.P."/>
            <person name="Mathioni S.M."/>
            <person name="Menck-Soares M.A."/>
            <person name="Murace N.K."/>
            <person name="Nicolas M.F."/>
            <person name="Oliveira C.E.C."/>
            <person name="Pagnan N.A.B."/>
            <person name="Pamphile J.A."/>
            <person name="Patussi E.V."/>
            <person name="Pereira L.F.P."/>
            <person name="Pereira-Ferrari L."/>
            <person name="Pinto F.G.S."/>
            <person name="Precoma C."/>
            <person name="Prioli A.J."/>
            <person name="Prioli S.M.A.P."/>
            <person name="Raittz R.T."/>
            <person name="Ramos H.J.O."/>
            <person name="Ribeiro E.M.S.F."/>
            <person name="Rigo L.U."/>
            <person name="Rocha C.L.M.S.C."/>
            <person name="Rocha S.N."/>
            <person name="Santos K."/>
            <person name="Satori D."/>
            <person name="Silva A.G."/>
            <person name="Simao R.C.G."/>
            <person name="Soares M.A.M."/>
            <person name="Souza E.M."/>
            <person name="Steffens M.B.R."/>
            <person name="Steindel M."/>
            <person name="Tadra-Sfeir M.Z."/>
            <person name="Takahashi E.K."/>
            <person name="Torres R.A."/>
            <person name="Valle J.S."/>
            <person name="Vernal J.I."/>
            <person name="Vilas-Boas L.A."/>
            <person name="Watanabe M.A.E."/>
            <person name="Weiss V.A."/>
            <person name="Yates M.A."/>
            <person name="Souza E.M."/>
        </authorList>
    </citation>
    <scope>NUCLEOTIDE SEQUENCE [LARGE SCALE GENOMIC DNA]</scope>
    <source>
        <strain evidence="3 4">SmR1</strain>
    </source>
</reference>
<dbReference type="PANTHER" id="PTHR43283:SF14">
    <property type="entry name" value="BLL8153 PROTEIN"/>
    <property type="match status" value="1"/>
</dbReference>
<dbReference type="KEGG" id="hse:Hsero_3031"/>
<evidence type="ECO:0000256" key="1">
    <source>
        <dbReference type="SAM" id="SignalP"/>
    </source>
</evidence>
<dbReference type="Gene3D" id="3.40.710.10">
    <property type="entry name" value="DD-peptidase/beta-lactamase superfamily"/>
    <property type="match status" value="1"/>
</dbReference>
<keyword evidence="4" id="KW-1185">Reference proteome</keyword>
<dbReference type="RefSeq" id="WP_013234987.1">
    <property type="nucleotide sequence ID" value="NC_014323.1"/>
</dbReference>
<evidence type="ECO:0000313" key="3">
    <source>
        <dbReference type="EMBL" id="ADJ64519.1"/>
    </source>
</evidence>
<evidence type="ECO:0000313" key="4">
    <source>
        <dbReference type="Proteomes" id="UP000000329"/>
    </source>
</evidence>
<dbReference type="STRING" id="757424.Hsero_3031"/>
<sequence length="415" mass="45028">MSVRMLLASAWLATSAAAALAAPDEQVLGREAGYPAGANLQQAYQQPYLVGSFSAMDSIAPSCRQAPAAQPVPLPAADPETTIHYRYRNGSWTLDDYMAHQRATAVVVVKDGRIVAQRFNYGRTPQMRMLSNSMAKTVVALGILKALELGKIASLDDHAEDYVPALKGTLYGRTQLVNLLRMASGARFTEDYTSNDDRAIFVRKLRREGTLAAVQSISERAAPEGERFNYAGAQTSVLGLVLQAATGQDMCQWIGEQIWQPMGAAAEATWLLNPVDQQALAQGGFNATVYDYARLGMLLANDGVANGQQVIAREHVLAMTDPARQPPAFRPGVMLDSHGRTYFGYGYQVWIMPGSHRRFALLGIYGQAVFVDPELKLVMVHTGVGRDAAGDASGTHFGQERDALWRGVVAAYGSW</sequence>
<dbReference type="GO" id="GO:0019875">
    <property type="term" value="F:6-aminohexanoate-dimer hydrolase activity"/>
    <property type="evidence" value="ECO:0007669"/>
    <property type="project" value="UniProtKB-EC"/>
</dbReference>
<gene>
    <name evidence="3" type="ordered locus">Hsero_3031</name>
</gene>
<keyword evidence="3" id="KW-0378">Hydrolase</keyword>
<dbReference type="Proteomes" id="UP000000329">
    <property type="component" value="Chromosome"/>
</dbReference>
<dbReference type="SUPFAM" id="SSF56601">
    <property type="entry name" value="beta-lactamase/transpeptidase-like"/>
    <property type="match status" value="1"/>
</dbReference>
<accession>D8J0G3</accession>